<reference evidence="2" key="1">
    <citation type="journal article" date="2023" name="Science">
        <title>Genome structures resolve the early diversification of teleost fishes.</title>
        <authorList>
            <person name="Parey E."/>
            <person name="Louis A."/>
            <person name="Montfort J."/>
            <person name="Bouchez O."/>
            <person name="Roques C."/>
            <person name="Iampietro C."/>
            <person name="Lluch J."/>
            <person name="Castinel A."/>
            <person name="Donnadieu C."/>
            <person name="Desvignes T."/>
            <person name="Floi Bucao C."/>
            <person name="Jouanno E."/>
            <person name="Wen M."/>
            <person name="Mejri S."/>
            <person name="Dirks R."/>
            <person name="Jansen H."/>
            <person name="Henkel C."/>
            <person name="Chen W.J."/>
            <person name="Zahm M."/>
            <person name="Cabau C."/>
            <person name="Klopp C."/>
            <person name="Thompson A.W."/>
            <person name="Robinson-Rechavi M."/>
            <person name="Braasch I."/>
            <person name="Lecointre G."/>
            <person name="Bobe J."/>
            <person name="Postlethwait J.H."/>
            <person name="Berthelot C."/>
            <person name="Roest Crollius H."/>
            <person name="Guiguen Y."/>
        </authorList>
    </citation>
    <scope>NUCLEOTIDE SEQUENCE</scope>
    <source>
        <strain evidence="2">NC1722</strain>
    </source>
</reference>
<comment type="caution">
    <text evidence="2">The sequence shown here is derived from an EMBL/GenBank/DDBJ whole genome shotgun (WGS) entry which is preliminary data.</text>
</comment>
<accession>A0AAD7WVR6</accession>
<sequence length="120" mass="12476">MDRCTSYCRHPSACSLALHLLQAQGIMTGGDTGEATEQTALIWESSGVAVAAPPAPGALLQRTPLNYSGAKRLAGGPPALEPDKGHTNPGPVAPPLPVPGKGRHIIITVIIIIDKSKRQK</sequence>
<name>A0AAD7WVR6_9TELE</name>
<organism evidence="2 3">
    <name type="scientific">Aldrovandia affinis</name>
    <dbReference type="NCBI Taxonomy" id="143900"/>
    <lineage>
        <taxon>Eukaryota</taxon>
        <taxon>Metazoa</taxon>
        <taxon>Chordata</taxon>
        <taxon>Craniata</taxon>
        <taxon>Vertebrata</taxon>
        <taxon>Euteleostomi</taxon>
        <taxon>Actinopterygii</taxon>
        <taxon>Neopterygii</taxon>
        <taxon>Teleostei</taxon>
        <taxon>Notacanthiformes</taxon>
        <taxon>Halosauridae</taxon>
        <taxon>Aldrovandia</taxon>
    </lineage>
</organism>
<evidence type="ECO:0000256" key="1">
    <source>
        <dbReference type="SAM" id="MobiDB-lite"/>
    </source>
</evidence>
<protein>
    <submittedName>
        <fullName evidence="2">Uncharacterized protein</fullName>
    </submittedName>
</protein>
<dbReference type="Proteomes" id="UP001221898">
    <property type="component" value="Unassembled WGS sequence"/>
</dbReference>
<evidence type="ECO:0000313" key="3">
    <source>
        <dbReference type="Proteomes" id="UP001221898"/>
    </source>
</evidence>
<gene>
    <name evidence="2" type="ORF">AAFF_G00187300</name>
</gene>
<feature type="region of interest" description="Disordered" evidence="1">
    <location>
        <begin position="69"/>
        <end position="100"/>
    </location>
</feature>
<dbReference type="AlphaFoldDB" id="A0AAD7WVR6"/>
<keyword evidence="3" id="KW-1185">Reference proteome</keyword>
<evidence type="ECO:0000313" key="2">
    <source>
        <dbReference type="EMBL" id="KAJ8410773.1"/>
    </source>
</evidence>
<dbReference type="EMBL" id="JAINUG010000025">
    <property type="protein sequence ID" value="KAJ8410773.1"/>
    <property type="molecule type" value="Genomic_DNA"/>
</dbReference>
<proteinExistence type="predicted"/>